<dbReference type="SUPFAM" id="SSF47576">
    <property type="entry name" value="Calponin-homology domain, CH-domain"/>
    <property type="match status" value="1"/>
</dbReference>
<dbReference type="SMART" id="SM00033">
    <property type="entry name" value="CH"/>
    <property type="match status" value="4"/>
</dbReference>
<keyword evidence="2" id="KW-0009">Actin-binding</keyword>
<dbReference type="InterPro" id="IPR036872">
    <property type="entry name" value="CH_dom_sf"/>
</dbReference>
<dbReference type="InterPro" id="IPR039959">
    <property type="entry name" value="Fimbrin/Plastin"/>
</dbReference>
<accession>A0ABQ9Y123</accession>
<reference evidence="4 5" key="1">
    <citation type="journal article" date="2022" name="bioRxiv">
        <title>Genomics of Preaxostyla Flagellates Illuminates Evolutionary Transitions and the Path Towards Mitochondrial Loss.</title>
        <authorList>
            <person name="Novak L.V.F."/>
            <person name="Treitli S.C."/>
            <person name="Pyrih J."/>
            <person name="Halakuc P."/>
            <person name="Pipaliya S.V."/>
            <person name="Vacek V."/>
            <person name="Brzon O."/>
            <person name="Soukal P."/>
            <person name="Eme L."/>
            <person name="Dacks J.B."/>
            <person name="Karnkowska A."/>
            <person name="Elias M."/>
            <person name="Hampl V."/>
        </authorList>
    </citation>
    <scope>NUCLEOTIDE SEQUENCE [LARGE SCALE GENOMIC DNA]</scope>
    <source>
        <strain evidence="4">NAU3</strain>
        <tissue evidence="4">Gut</tissue>
    </source>
</reference>
<comment type="caution">
    <text evidence="4">The sequence shown here is derived from an EMBL/GenBank/DDBJ whole genome shotgun (WGS) entry which is preliminary data.</text>
</comment>
<feature type="domain" description="Calponin-homology (CH)" evidence="3">
    <location>
        <begin position="175"/>
        <end position="278"/>
    </location>
</feature>
<dbReference type="PROSITE" id="PS50021">
    <property type="entry name" value="CH"/>
    <property type="match status" value="4"/>
</dbReference>
<evidence type="ECO:0000259" key="3">
    <source>
        <dbReference type="PROSITE" id="PS50021"/>
    </source>
</evidence>
<feature type="domain" description="Calponin-homology (CH)" evidence="3">
    <location>
        <begin position="30"/>
        <end position="147"/>
    </location>
</feature>
<dbReference type="Proteomes" id="UP001281761">
    <property type="component" value="Unassembled WGS sequence"/>
</dbReference>
<dbReference type="EMBL" id="JARBJD010000046">
    <property type="protein sequence ID" value="KAK2957438.1"/>
    <property type="molecule type" value="Genomic_DNA"/>
</dbReference>
<organism evidence="4 5">
    <name type="scientific">Blattamonas nauphoetae</name>
    <dbReference type="NCBI Taxonomy" id="2049346"/>
    <lineage>
        <taxon>Eukaryota</taxon>
        <taxon>Metamonada</taxon>
        <taxon>Preaxostyla</taxon>
        <taxon>Oxymonadida</taxon>
        <taxon>Blattamonas</taxon>
    </lineage>
</organism>
<feature type="domain" description="Calponin-homology (CH)" evidence="3">
    <location>
        <begin position="302"/>
        <end position="410"/>
    </location>
</feature>
<gene>
    <name evidence="4" type="ORF">BLNAU_7594</name>
</gene>
<evidence type="ECO:0000256" key="1">
    <source>
        <dbReference type="ARBA" id="ARBA00022737"/>
    </source>
</evidence>
<sequence>MAQMERQKPKEEKRVVLEGAQANSLHSYSEEEKTAFVEFINNQLAEDPDLKDVLPVDSSGEDIFKVVHDGILLSKMINCAKEGALDERALNKKLPLNIYKIQENQNLLINSAKSIGCQVINIGAQDLIEGRPMLVFALMWQIIRIKLLSAINLVSHPELYRLLEDGESLDDFLKLPPEQILLRWFNYHLKAANHPRRVTNFTSDVKDGENYTVLLHQIAPEHCDLAGLQEEDHVKRGEIIITNAEKLGVKRFIKGKDIASGNQRLNLSFTAQLFNMWPALAPLEEIDDKLKILLDDENSAENREERAYRNWVNNIGITTYCNNLFDDLQDGYALIEMIEKLAPEGTVDHKKVNKPPVKSIFKKNENTNYAIDLAKNPLKCSLVGIGGSDLSSGNKKATLAIVWQLRRAYLMNYLQRLSGKAGKEYTEANLLEDANKKVREAGKSTQITSFQDKSLADSRFLWDLIYAVEPRAIDEELYKTEGDEEAKKDNARYAIAAARKIGASIFCLWEDIVEVNPKMILTFIGAVISEGHKVTDE</sequence>
<keyword evidence="5" id="KW-1185">Reference proteome</keyword>
<name>A0ABQ9Y123_9EUKA</name>
<dbReference type="PANTHER" id="PTHR19961:SF18">
    <property type="entry name" value="FI19014P1"/>
    <property type="match status" value="1"/>
</dbReference>
<dbReference type="Gene3D" id="1.10.418.10">
    <property type="entry name" value="Calponin-like domain"/>
    <property type="match status" value="4"/>
</dbReference>
<dbReference type="InterPro" id="IPR001715">
    <property type="entry name" value="CH_dom"/>
</dbReference>
<keyword evidence="1" id="KW-0677">Repeat</keyword>
<dbReference type="PANTHER" id="PTHR19961">
    <property type="entry name" value="FIMBRIN/PLASTIN"/>
    <property type="match status" value="1"/>
</dbReference>
<feature type="domain" description="Calponin-homology (CH)" evidence="3">
    <location>
        <begin position="424"/>
        <end position="532"/>
    </location>
</feature>
<dbReference type="CDD" id="cd21220">
    <property type="entry name" value="CH_PLS_FIM_rpt4"/>
    <property type="match status" value="1"/>
</dbReference>
<proteinExistence type="predicted"/>
<protein>
    <submittedName>
        <fullName evidence="4">Actin bundling protein</fullName>
    </submittedName>
</protein>
<evidence type="ECO:0000256" key="2">
    <source>
        <dbReference type="ARBA" id="ARBA00023203"/>
    </source>
</evidence>
<evidence type="ECO:0000313" key="5">
    <source>
        <dbReference type="Proteomes" id="UP001281761"/>
    </source>
</evidence>
<dbReference type="Pfam" id="PF00307">
    <property type="entry name" value="CH"/>
    <property type="match status" value="4"/>
</dbReference>
<evidence type="ECO:0000313" key="4">
    <source>
        <dbReference type="EMBL" id="KAK2957438.1"/>
    </source>
</evidence>